<dbReference type="Gene3D" id="3.90.245.10">
    <property type="entry name" value="Ribonucleoside hydrolase-like"/>
    <property type="match status" value="1"/>
</dbReference>
<keyword evidence="2" id="KW-0378">Hydrolase</keyword>
<evidence type="ECO:0000259" key="4">
    <source>
        <dbReference type="Pfam" id="PF01156"/>
    </source>
</evidence>
<dbReference type="GO" id="GO:0005829">
    <property type="term" value="C:cytosol"/>
    <property type="evidence" value="ECO:0007669"/>
    <property type="project" value="TreeGrafter"/>
</dbReference>
<dbReference type="PANTHER" id="PTHR12304">
    <property type="entry name" value="INOSINE-URIDINE PREFERRING NUCLEOSIDE HYDROLASE"/>
    <property type="match status" value="1"/>
</dbReference>
<evidence type="ECO:0000313" key="6">
    <source>
        <dbReference type="Proteomes" id="UP001301350"/>
    </source>
</evidence>
<reference evidence="5 6" key="1">
    <citation type="submission" date="2022-07" db="EMBL/GenBank/DDBJ databases">
        <title>Genome-wide signatures of adaptation to extreme environments.</title>
        <authorList>
            <person name="Cho C.H."/>
            <person name="Yoon H.S."/>
        </authorList>
    </citation>
    <scope>NUCLEOTIDE SEQUENCE [LARGE SCALE GENOMIC DNA]</scope>
    <source>
        <strain evidence="5 6">DBV 063 E5</strain>
    </source>
</reference>
<dbReference type="GO" id="GO:0006152">
    <property type="term" value="P:purine nucleoside catabolic process"/>
    <property type="evidence" value="ECO:0007669"/>
    <property type="project" value="TreeGrafter"/>
</dbReference>
<name>A0AAV9J248_CYACA</name>
<organism evidence="5 6">
    <name type="scientific">Cyanidium caldarium</name>
    <name type="common">Red alga</name>
    <dbReference type="NCBI Taxonomy" id="2771"/>
    <lineage>
        <taxon>Eukaryota</taxon>
        <taxon>Rhodophyta</taxon>
        <taxon>Bangiophyceae</taxon>
        <taxon>Cyanidiales</taxon>
        <taxon>Cyanidiaceae</taxon>
        <taxon>Cyanidium</taxon>
    </lineage>
</organism>
<evidence type="ECO:0000256" key="1">
    <source>
        <dbReference type="ARBA" id="ARBA00009176"/>
    </source>
</evidence>
<feature type="domain" description="Inosine/uridine-preferring nucleoside hydrolase" evidence="4">
    <location>
        <begin position="30"/>
        <end position="411"/>
    </location>
</feature>
<sequence length="447" mass="48440">MTSSFSKTPVEFAAWDILTRGYDVDETLPVWIDCDPGHDDAFALVLALHHPRLRVLGVSTVDGNAPLRCTTRNALRMLAACGVRDVKVYAGASAPLLRYSTETVVLTDGMDGGDALRDENGMEVGEALRRRRRHPARIHGDGGMDLLGMDSPWPSEDYGARCLGEQPAVEAMAHIIAVEYARLNAPAAHGGARATDTSGCRNHVMQAVFGDAGDAAVPPSVSSPRKVKIVACGPLTNIALLLSVYEHLVPMVDVVVLGGALVAPGNVTPLAEFNVHHDPEAFALVIHAGIQHVVLVPLEVTHTVVADERIVQRWADLHSIFGDVVAALVRFYNERYRKTYGMAAACLHDPVAVAAVFGIALGKYRVSHECVRVETMPRTMCRGKVVVVDRWRGVTPNVYVAHAVDTEWFWAELMGAVQRADAVSPLNIGRMEKVECDIGVGRDEESR</sequence>
<dbReference type="Pfam" id="PF01156">
    <property type="entry name" value="IU_nuc_hydro"/>
    <property type="match status" value="1"/>
</dbReference>
<comment type="similarity">
    <text evidence="1">Belongs to the IUNH family.</text>
</comment>
<evidence type="ECO:0000256" key="3">
    <source>
        <dbReference type="ARBA" id="ARBA00023295"/>
    </source>
</evidence>
<gene>
    <name evidence="5" type="ORF">CDCA_CDCA17G4420</name>
</gene>
<accession>A0AAV9J248</accession>
<dbReference type="AlphaFoldDB" id="A0AAV9J248"/>
<keyword evidence="3" id="KW-0326">Glycosidase</keyword>
<proteinExistence type="inferred from homology"/>
<dbReference type="SUPFAM" id="SSF53590">
    <property type="entry name" value="Nucleoside hydrolase"/>
    <property type="match status" value="1"/>
</dbReference>
<dbReference type="InterPro" id="IPR023186">
    <property type="entry name" value="IUNH"/>
</dbReference>
<dbReference type="Proteomes" id="UP001301350">
    <property type="component" value="Unassembled WGS sequence"/>
</dbReference>
<dbReference type="InterPro" id="IPR001910">
    <property type="entry name" value="Inosine/uridine_hydrolase_dom"/>
</dbReference>
<comment type="caution">
    <text evidence="5">The sequence shown here is derived from an EMBL/GenBank/DDBJ whole genome shotgun (WGS) entry which is preliminary data.</text>
</comment>
<keyword evidence="6" id="KW-1185">Reference proteome</keyword>
<dbReference type="GO" id="GO:0008477">
    <property type="term" value="F:purine nucleosidase activity"/>
    <property type="evidence" value="ECO:0007669"/>
    <property type="project" value="TreeGrafter"/>
</dbReference>
<protein>
    <recommendedName>
        <fullName evidence="4">Inosine/uridine-preferring nucleoside hydrolase domain-containing protein</fullName>
    </recommendedName>
</protein>
<dbReference type="InterPro" id="IPR036452">
    <property type="entry name" value="Ribo_hydro-like"/>
</dbReference>
<evidence type="ECO:0000313" key="5">
    <source>
        <dbReference type="EMBL" id="KAK4538395.1"/>
    </source>
</evidence>
<dbReference type="EMBL" id="JANCYW010000017">
    <property type="protein sequence ID" value="KAK4538395.1"/>
    <property type="molecule type" value="Genomic_DNA"/>
</dbReference>
<dbReference type="PANTHER" id="PTHR12304:SF4">
    <property type="entry name" value="URIDINE NUCLEOSIDASE"/>
    <property type="match status" value="1"/>
</dbReference>
<evidence type="ECO:0000256" key="2">
    <source>
        <dbReference type="ARBA" id="ARBA00022801"/>
    </source>
</evidence>